<name>A1EHG3_ROMCU</name>
<protein>
    <recommendedName>
        <fullName evidence="3 9">NADH-ubiquinone oxidoreductase chain 1</fullName>
        <ecNumber evidence="9">7.1.1.2</ecNumber>
    </recommendedName>
</protein>
<accession>A1EHG3</accession>
<dbReference type="AlphaFoldDB" id="A1EHG3"/>
<keyword evidence="8" id="KW-0520">NAD</keyword>
<dbReference type="CTD" id="4535"/>
<evidence type="ECO:0000256" key="6">
    <source>
        <dbReference type="ARBA" id="ARBA00022989"/>
    </source>
</evidence>
<keyword evidence="9" id="KW-0830">Ubiquinone</keyword>
<keyword evidence="7 10" id="KW-0472">Membrane</keyword>
<feature type="transmembrane region" description="Helical" evidence="10">
    <location>
        <begin position="166"/>
        <end position="183"/>
    </location>
</feature>
<evidence type="ECO:0000256" key="8">
    <source>
        <dbReference type="RuleBase" id="RU000471"/>
    </source>
</evidence>
<evidence type="ECO:0000256" key="2">
    <source>
        <dbReference type="ARBA" id="ARBA00010535"/>
    </source>
</evidence>
<feature type="transmembrane region" description="Helical" evidence="10">
    <location>
        <begin position="264"/>
        <end position="286"/>
    </location>
</feature>
<keyword evidence="4" id="KW-0813">Transport</keyword>
<gene>
    <name evidence="11" type="primary">ND1</name>
</gene>
<evidence type="ECO:0000256" key="7">
    <source>
        <dbReference type="ARBA" id="ARBA00023136"/>
    </source>
</evidence>
<dbReference type="GO" id="GO:0009060">
    <property type="term" value="P:aerobic respiration"/>
    <property type="evidence" value="ECO:0007669"/>
    <property type="project" value="TreeGrafter"/>
</dbReference>
<dbReference type="EC" id="7.1.1.2" evidence="9"/>
<evidence type="ECO:0000256" key="3">
    <source>
        <dbReference type="ARBA" id="ARBA00021009"/>
    </source>
</evidence>
<dbReference type="GO" id="GO:0005743">
    <property type="term" value="C:mitochondrial inner membrane"/>
    <property type="evidence" value="ECO:0007669"/>
    <property type="project" value="UniProtKB-SubCell"/>
</dbReference>
<sequence>MLMNNFIKLIFMLLAIAYFTLMERKVLSLSQMRLGPNKTSMIGILQPILDGIKLLKKFLILPLNSMVLFLMITSILMLIISLFLWFIYPFFSFINKNHFFLWILLIFGMLSYFILMIGWTSLNKFSYLGGARGVSQSLSFEILILLLIVTPFMITNKASLTLINQFSVINVNLMFIFFFLSILECQRSPMDLSEGESELVSGYNIELSSVMFIFIFLSEYNTMIFMMSIMWFIYLKMMSLLLCLSLFLMLLIRSCFPRIRYDHLMFTFWLKVLPLIILILMIMVNFKQIFNFSGKSHMM</sequence>
<evidence type="ECO:0000256" key="1">
    <source>
        <dbReference type="ARBA" id="ARBA00004141"/>
    </source>
</evidence>
<dbReference type="PANTHER" id="PTHR11432:SF3">
    <property type="entry name" value="NADH-UBIQUINONE OXIDOREDUCTASE CHAIN 1"/>
    <property type="match status" value="1"/>
</dbReference>
<evidence type="ECO:0000256" key="9">
    <source>
        <dbReference type="RuleBase" id="RU000473"/>
    </source>
</evidence>
<dbReference type="PANTHER" id="PTHR11432">
    <property type="entry name" value="NADH DEHYDROGENASE SUBUNIT 1"/>
    <property type="match status" value="1"/>
</dbReference>
<comment type="subcellular location">
    <subcellularLocation>
        <location evidence="1">Membrane</location>
        <topology evidence="1">Multi-pass membrane protein</topology>
    </subcellularLocation>
    <subcellularLocation>
        <location evidence="8">Mitochondrion inner membrane</location>
        <topology evidence="8">Multi-pass membrane protein</topology>
    </subcellularLocation>
</comment>
<keyword evidence="6 10" id="KW-1133">Transmembrane helix</keyword>
<feature type="transmembrane region" description="Helical" evidence="10">
    <location>
        <begin position="99"/>
        <end position="122"/>
    </location>
</feature>
<evidence type="ECO:0000256" key="10">
    <source>
        <dbReference type="SAM" id="Phobius"/>
    </source>
</evidence>
<evidence type="ECO:0000256" key="4">
    <source>
        <dbReference type="ARBA" id="ARBA00022448"/>
    </source>
</evidence>
<reference evidence="11" key="1">
    <citation type="journal article" date="1993" name="Genetics">
        <title>Molecular characterization of lengthy mitochondrial DNA duplications from the parasitic nematode Romanomermis culicivorax.</title>
        <authorList>
            <person name="Azevedo J.L."/>
            <person name="Hyman B.C."/>
        </authorList>
    </citation>
    <scope>NUCLEOTIDE SEQUENCE</scope>
</reference>
<dbReference type="InterPro" id="IPR001694">
    <property type="entry name" value="NADH_UbQ_OxRdtase_su1/FPO"/>
</dbReference>
<dbReference type="GO" id="GO:0003954">
    <property type="term" value="F:NADH dehydrogenase activity"/>
    <property type="evidence" value="ECO:0007669"/>
    <property type="project" value="TreeGrafter"/>
</dbReference>
<evidence type="ECO:0000256" key="5">
    <source>
        <dbReference type="ARBA" id="ARBA00022692"/>
    </source>
</evidence>
<keyword evidence="9 11" id="KW-0496">Mitochondrion</keyword>
<dbReference type="Pfam" id="PF00146">
    <property type="entry name" value="NADHdh"/>
    <property type="match status" value="1"/>
</dbReference>
<comment type="catalytic activity">
    <reaction evidence="9">
        <text>a ubiquinone + NADH + 5 H(+)(in) = a ubiquinol + NAD(+) + 4 H(+)(out)</text>
        <dbReference type="Rhea" id="RHEA:29091"/>
        <dbReference type="Rhea" id="RHEA-COMP:9565"/>
        <dbReference type="Rhea" id="RHEA-COMP:9566"/>
        <dbReference type="ChEBI" id="CHEBI:15378"/>
        <dbReference type="ChEBI" id="CHEBI:16389"/>
        <dbReference type="ChEBI" id="CHEBI:17976"/>
        <dbReference type="ChEBI" id="CHEBI:57540"/>
        <dbReference type="ChEBI" id="CHEBI:57945"/>
        <dbReference type="EC" id="7.1.1.2"/>
    </reaction>
</comment>
<reference evidence="11" key="3">
    <citation type="submission" date="2006-12" db="EMBL/GenBank/DDBJ databases">
        <authorList>
            <person name="Wu Z.K."/>
            <person name="Hyman B.C."/>
        </authorList>
    </citation>
    <scope>NUCLEOTIDE SEQUENCE</scope>
</reference>
<feature type="transmembrane region" description="Helical" evidence="10">
    <location>
        <begin position="232"/>
        <end position="252"/>
    </location>
</feature>
<keyword evidence="5 8" id="KW-0812">Transmembrane</keyword>
<dbReference type="GeneID" id="4575335"/>
<reference evidence="11" key="2">
    <citation type="journal article" date="1993" name="J. Nematol.">
        <title>Mitochondrial DNA Sequence Divergence among Meloidogyne incognita, Romanomermis culicivorax, Ascaris suum, and Caenorhabditis elegans.</title>
        <authorList>
            <person name="Powers T.O."/>
            <person name="Harris T.S."/>
            <person name="Hyman B.C."/>
        </authorList>
    </citation>
    <scope>NUCLEOTIDE SEQUENCE</scope>
</reference>
<evidence type="ECO:0000313" key="11">
    <source>
        <dbReference type="EMBL" id="ABL11592.1"/>
    </source>
</evidence>
<proteinExistence type="inferred from homology"/>
<organism evidence="11">
    <name type="scientific">Romanomermis culicivorax</name>
    <name type="common">Nematode worm</name>
    <dbReference type="NCBI Taxonomy" id="13658"/>
    <lineage>
        <taxon>Eukaryota</taxon>
        <taxon>Metazoa</taxon>
        <taxon>Ecdysozoa</taxon>
        <taxon>Nematoda</taxon>
        <taxon>Enoplea</taxon>
        <taxon>Dorylaimia</taxon>
        <taxon>Mermithida</taxon>
        <taxon>Mermithoidea</taxon>
        <taxon>Mermithidae</taxon>
        <taxon>Romanomermis</taxon>
    </lineage>
</organism>
<geneLocation type="mitochondrion" evidence="11"/>
<dbReference type="GO" id="GO:0008137">
    <property type="term" value="F:NADH dehydrogenase (ubiquinone) activity"/>
    <property type="evidence" value="ECO:0007669"/>
    <property type="project" value="UniProtKB-EC"/>
</dbReference>
<feature type="transmembrane region" description="Helical" evidence="10">
    <location>
        <begin position="134"/>
        <end position="154"/>
    </location>
</feature>
<dbReference type="RefSeq" id="YP_913165.1">
    <property type="nucleotide sequence ID" value="NC_008640.1"/>
</dbReference>
<comment type="similarity">
    <text evidence="2 8">Belongs to the complex I subunit 1 family.</text>
</comment>
<dbReference type="EMBL" id="EF154459">
    <property type="protein sequence ID" value="ABL11592.1"/>
    <property type="molecule type" value="Genomic_DNA"/>
</dbReference>
<feature type="transmembrane region" description="Helical" evidence="10">
    <location>
        <begin position="66"/>
        <end position="87"/>
    </location>
</feature>